<gene>
    <name evidence="1" type="primary">AlNc14C1112G12781</name>
    <name evidence="1" type="ORF">ALNC14_142350</name>
</gene>
<dbReference type="HOGENOM" id="CLU_161006_0_0_1"/>
<reference evidence="1" key="1">
    <citation type="journal article" date="2011" name="PLoS Biol.">
        <title>Gene gain and loss during evolution of obligate parasitism in the white rust pathogen of Arabidopsis thaliana.</title>
        <authorList>
            <person name="Kemen E."/>
            <person name="Gardiner A."/>
            <person name="Schultz-Larsen T."/>
            <person name="Kemen A.C."/>
            <person name="Balmuth A.L."/>
            <person name="Robert-Seilaniantz A."/>
            <person name="Bailey K."/>
            <person name="Holub E."/>
            <person name="Studholme D.J."/>
            <person name="Maclean D."/>
            <person name="Jones J.D."/>
        </authorList>
    </citation>
    <scope>NUCLEOTIDE SEQUENCE</scope>
</reference>
<dbReference type="AlphaFoldDB" id="F0X2I8"/>
<proteinExistence type="predicted"/>
<dbReference type="EMBL" id="FR824883">
    <property type="protein sequence ID" value="CCA28091.1"/>
    <property type="molecule type" value="Genomic_DNA"/>
</dbReference>
<accession>F0X2I8</accession>
<reference evidence="1" key="2">
    <citation type="submission" date="2011-02" db="EMBL/GenBank/DDBJ databases">
        <authorList>
            <person name="MacLean D."/>
        </authorList>
    </citation>
    <scope>NUCLEOTIDE SEQUENCE</scope>
</reference>
<protein>
    <submittedName>
        <fullName evidence="1">AlNc14C1112G12781 protein</fullName>
    </submittedName>
</protein>
<organism evidence="1">
    <name type="scientific">Albugo laibachii Nc14</name>
    <dbReference type="NCBI Taxonomy" id="890382"/>
    <lineage>
        <taxon>Eukaryota</taxon>
        <taxon>Sar</taxon>
        <taxon>Stramenopiles</taxon>
        <taxon>Oomycota</taxon>
        <taxon>Peronosporomycetes</taxon>
        <taxon>Albuginales</taxon>
        <taxon>Albuginaceae</taxon>
        <taxon>Albugo</taxon>
    </lineage>
</organism>
<evidence type="ECO:0000313" key="1">
    <source>
        <dbReference type="EMBL" id="CCA28091.1"/>
    </source>
</evidence>
<sequence>MGVPISLSASDWSITTVDVAEGVGIGGQWCPSSAVDVGAPGSLAGLEDAGSEEVTTGKLEMSVVTIFVRWKVNEREKSVVGAIVGTVGQEDVVSVLCSSREVERCLRGPVEGVYITRIRLNDFSKCLG</sequence>
<name>F0X2I8_9STRA</name>